<reference evidence="2 3" key="1">
    <citation type="submission" date="2018-06" db="EMBL/GenBank/DDBJ databases">
        <authorList>
            <consortium name="Pathogen Informatics"/>
            <person name="Doyle S."/>
        </authorList>
    </citation>
    <scope>NUCLEOTIDE SEQUENCE [LARGE SCALE GENOMIC DNA]</scope>
    <source>
        <strain evidence="2 3">NCTC11091</strain>
    </source>
</reference>
<accession>A0A378Q5E7</accession>
<feature type="transmembrane region" description="Helical" evidence="1">
    <location>
        <begin position="227"/>
        <end position="246"/>
    </location>
</feature>
<evidence type="ECO:0000256" key="1">
    <source>
        <dbReference type="SAM" id="Phobius"/>
    </source>
</evidence>
<dbReference type="Proteomes" id="UP000255193">
    <property type="component" value="Unassembled WGS sequence"/>
</dbReference>
<feature type="transmembrane region" description="Helical" evidence="1">
    <location>
        <begin position="325"/>
        <end position="355"/>
    </location>
</feature>
<keyword evidence="1" id="KW-0812">Transmembrane</keyword>
<dbReference type="RefSeq" id="WP_245945349.1">
    <property type="nucleotide sequence ID" value="NZ_MXAO01000002.1"/>
</dbReference>
<organism evidence="2 3">
    <name type="scientific">Faucicola atlantae</name>
    <dbReference type="NCBI Taxonomy" id="34059"/>
    <lineage>
        <taxon>Bacteria</taxon>
        <taxon>Pseudomonadati</taxon>
        <taxon>Pseudomonadota</taxon>
        <taxon>Gammaproteobacteria</taxon>
        <taxon>Moraxellales</taxon>
        <taxon>Moraxellaceae</taxon>
        <taxon>Faucicola</taxon>
    </lineage>
</organism>
<feature type="transmembrane region" description="Helical" evidence="1">
    <location>
        <begin position="258"/>
        <end position="276"/>
    </location>
</feature>
<dbReference type="AlphaFoldDB" id="A0A378Q5E7"/>
<name>A0A378Q5E7_9GAMM</name>
<evidence type="ECO:0000313" key="3">
    <source>
        <dbReference type="Proteomes" id="UP000255193"/>
    </source>
</evidence>
<proteinExistence type="predicted"/>
<sequence>MSDFTPTDTPSAPVPTRLASKPIPDIKTFLLAIGGVVVMWLPVLLLHLTLVLFSALIAYALTRSIANWLRKQMAYLRPNWRGFQTHQLAEWLALSGWLLVTVVLVILTGDWVAEKMSVDVFGKLVEQITLVLDQLHRMLPDDVARHVPSSVSMLQTQLLAMVKTYAPQLQLAGIHTLRGLGYVLIGMIIGSMMAVQITPHPRAPLPPIVSYARGQFDELTQVFGDVFFAQVKISTINTFLTAVYLLGILPLVGHPLPMAWTVVLITFACGLIPVVGNLVSNVIIVLLSLTHGLGVSLASLAWLVSIHKLEYFLNAQIIGHRIHAAAWELLIMMLLFEATFGIAGLVAAPVIYAQIKRVLLHRGWL</sequence>
<evidence type="ECO:0008006" key="4">
    <source>
        <dbReference type="Google" id="ProtNLM"/>
    </source>
</evidence>
<feature type="transmembrane region" description="Helical" evidence="1">
    <location>
        <begin position="179"/>
        <end position="197"/>
    </location>
</feature>
<keyword evidence="1" id="KW-1133">Transmembrane helix</keyword>
<dbReference type="EMBL" id="UGQA01000001">
    <property type="protein sequence ID" value="STY96063.1"/>
    <property type="molecule type" value="Genomic_DNA"/>
</dbReference>
<feature type="transmembrane region" description="Helical" evidence="1">
    <location>
        <begin position="91"/>
        <end position="113"/>
    </location>
</feature>
<feature type="transmembrane region" description="Helical" evidence="1">
    <location>
        <begin position="29"/>
        <end position="61"/>
    </location>
</feature>
<protein>
    <recommendedName>
        <fullName evidence="4">AI-2E family transporter</fullName>
    </recommendedName>
</protein>
<evidence type="ECO:0000313" key="2">
    <source>
        <dbReference type="EMBL" id="STY96063.1"/>
    </source>
</evidence>
<keyword evidence="1" id="KW-0472">Membrane</keyword>
<gene>
    <name evidence="2" type="ORF">NCTC11091_01873</name>
</gene>
<feature type="transmembrane region" description="Helical" evidence="1">
    <location>
        <begin position="282"/>
        <end position="304"/>
    </location>
</feature>